<dbReference type="InterPro" id="IPR026387">
    <property type="entry name" value="OMP_w_GlyGly"/>
</dbReference>
<comment type="caution">
    <text evidence="2">The sequence shown here is derived from an EMBL/GenBank/DDBJ whole genome shotgun (WGS) entry which is preliminary data.</text>
</comment>
<dbReference type="Proteomes" id="UP001652504">
    <property type="component" value="Unassembled WGS sequence"/>
</dbReference>
<evidence type="ECO:0000256" key="1">
    <source>
        <dbReference type="SAM" id="SignalP"/>
    </source>
</evidence>
<dbReference type="RefSeq" id="WP_263713928.1">
    <property type="nucleotide sequence ID" value="NZ_JAOWKX010000014.1"/>
</dbReference>
<evidence type="ECO:0000313" key="3">
    <source>
        <dbReference type="Proteomes" id="UP001652504"/>
    </source>
</evidence>
<accession>A0ABT3AD92</accession>
<name>A0ABT3AD92_9ALTE</name>
<organism evidence="2 3">
    <name type="scientific">Fluctibacter corallii</name>
    <dbReference type="NCBI Taxonomy" id="2984329"/>
    <lineage>
        <taxon>Bacteria</taxon>
        <taxon>Pseudomonadati</taxon>
        <taxon>Pseudomonadota</taxon>
        <taxon>Gammaproteobacteria</taxon>
        <taxon>Alteromonadales</taxon>
        <taxon>Alteromonadaceae</taxon>
        <taxon>Fluctibacter</taxon>
    </lineage>
</organism>
<evidence type="ECO:0000313" key="2">
    <source>
        <dbReference type="EMBL" id="MCV2886638.1"/>
    </source>
</evidence>
<dbReference type="EMBL" id="JAOWKX010000014">
    <property type="protein sequence ID" value="MCV2886638.1"/>
    <property type="molecule type" value="Genomic_DNA"/>
</dbReference>
<feature type="chain" id="PRO_5045563927" evidence="1">
    <location>
        <begin position="22"/>
        <end position="252"/>
    </location>
</feature>
<dbReference type="NCBIfam" id="TIGR04219">
    <property type="entry name" value="OMP_w_GlyGly"/>
    <property type="match status" value="1"/>
</dbReference>
<reference evidence="2 3" key="1">
    <citation type="submission" date="2022-10" db="EMBL/GenBank/DDBJ databases">
        <title>Aestuariibacter sp. AA17 isolated from Montipora capitata coral fragment.</title>
        <authorList>
            <person name="Emsley S.A."/>
            <person name="Pfannmuller K.M."/>
            <person name="Loughran R.M."/>
            <person name="Shlafstein M."/>
            <person name="Papke E."/>
            <person name="Saw J.H."/>
            <person name="Ushijima B."/>
            <person name="Videau P."/>
        </authorList>
    </citation>
    <scope>NUCLEOTIDE SEQUENCE [LARGE SCALE GENOMIC DNA]</scope>
    <source>
        <strain evidence="2 3">AA17</strain>
    </source>
</reference>
<sequence length="252" mass="27799">MKKSLLLTALVGSLSANVVMADTIFGLYAGAQAWNMDTEGGFANSSTLTNFNFDKETKSTFYVAVEHPIPFIPNIKVARTDMDTGGSTVLQNSFTFDGQLFTSQTNVNTDIALSSTDFILYYELFDNDLISFDLGVNGKYIDGDLFVVDATDSSNAARERFSGVVPMLYSRFAVGMPLTGFGFFAEGNFLSIDDHTLTDYQAAVTYDVLDNPAVDLDLQLGYRVMKLELEDLDDIYSDIEFKGFYAGVEVHF</sequence>
<proteinExistence type="predicted"/>
<keyword evidence="1" id="KW-0732">Signal</keyword>
<gene>
    <name evidence="2" type="ORF">OE749_18235</name>
</gene>
<keyword evidence="3" id="KW-1185">Reference proteome</keyword>
<feature type="signal peptide" evidence="1">
    <location>
        <begin position="1"/>
        <end position="21"/>
    </location>
</feature>
<protein>
    <submittedName>
        <fullName evidence="2">TIGR04219 family outer membrane beta-barrel protein</fullName>
    </submittedName>
</protein>